<dbReference type="RefSeq" id="WP_338177898.1">
    <property type="nucleotide sequence ID" value="NZ_JAEKNQ010000025.1"/>
</dbReference>
<name>A0A934KAA5_9BACT</name>
<feature type="domain" description="SIS" evidence="2">
    <location>
        <begin position="35"/>
        <end position="177"/>
    </location>
</feature>
<evidence type="ECO:0000313" key="3">
    <source>
        <dbReference type="EMBL" id="MBJ7602859.1"/>
    </source>
</evidence>
<accession>A0A934KAA5</accession>
<dbReference type="GO" id="GO:1901135">
    <property type="term" value="P:carbohydrate derivative metabolic process"/>
    <property type="evidence" value="ECO:0007669"/>
    <property type="project" value="InterPro"/>
</dbReference>
<evidence type="ECO:0000259" key="2">
    <source>
        <dbReference type="PROSITE" id="PS51464"/>
    </source>
</evidence>
<dbReference type="InterPro" id="IPR001347">
    <property type="entry name" value="SIS_dom"/>
</dbReference>
<organism evidence="3 4">
    <name type="scientific">Candidatus Dormiibacter inghamiae</name>
    <dbReference type="NCBI Taxonomy" id="3127013"/>
    <lineage>
        <taxon>Bacteria</taxon>
        <taxon>Bacillati</taxon>
        <taxon>Candidatus Dormiibacterota</taxon>
        <taxon>Candidatus Dormibacteria</taxon>
        <taxon>Candidatus Dormibacterales</taxon>
        <taxon>Candidatus Dormibacteraceae</taxon>
        <taxon>Candidatus Dormiibacter</taxon>
    </lineage>
</organism>
<reference evidence="3 4" key="1">
    <citation type="submission" date="2020-10" db="EMBL/GenBank/DDBJ databases">
        <title>Ca. Dormibacterota MAGs.</title>
        <authorList>
            <person name="Montgomery K."/>
        </authorList>
    </citation>
    <scope>NUCLEOTIDE SEQUENCE [LARGE SCALE GENOMIC DNA]</scope>
    <source>
        <strain evidence="3">SC8811_S16_3</strain>
    </source>
</reference>
<dbReference type="PROSITE" id="PS51464">
    <property type="entry name" value="SIS"/>
    <property type="match status" value="1"/>
</dbReference>
<protein>
    <submittedName>
        <fullName evidence="3">SIS domain-containing protein</fullName>
    </submittedName>
</protein>
<dbReference type="CDD" id="cd05008">
    <property type="entry name" value="SIS_GlmS_GlmD_1"/>
    <property type="match status" value="1"/>
</dbReference>
<dbReference type="Pfam" id="PF01380">
    <property type="entry name" value="SIS"/>
    <property type="match status" value="1"/>
</dbReference>
<dbReference type="SUPFAM" id="SSF53697">
    <property type="entry name" value="SIS domain"/>
    <property type="match status" value="1"/>
</dbReference>
<dbReference type="PANTHER" id="PTHR10937:SF8">
    <property type="entry name" value="AMINOTRANSFERASE-RELATED"/>
    <property type="match status" value="1"/>
</dbReference>
<dbReference type="Proteomes" id="UP000620075">
    <property type="component" value="Unassembled WGS sequence"/>
</dbReference>
<proteinExistence type="predicted"/>
<sequence>MPAPNSRSTFEAEIRQQPDVVAAALGAGRAPIAEAAQAIRARQPAGLLIAARGSSDHAATYAKYLFEIRNSLTVALAAPSVFGLYKGRPNLAGFCVLAVSQSGASPDVCSVIEAARDQGSLTIALTNEPNSRLGSAAELVLEMHAGKERSVPASKTYTTSLLAFAMLSQAMRPEADFAQALERVPKR</sequence>
<dbReference type="EMBL" id="JAEKNQ010000025">
    <property type="protein sequence ID" value="MBJ7602859.1"/>
    <property type="molecule type" value="Genomic_DNA"/>
</dbReference>
<dbReference type="GO" id="GO:0097367">
    <property type="term" value="F:carbohydrate derivative binding"/>
    <property type="evidence" value="ECO:0007669"/>
    <property type="project" value="InterPro"/>
</dbReference>
<dbReference type="InterPro" id="IPR035466">
    <property type="entry name" value="GlmS/AgaS_SIS"/>
</dbReference>
<gene>
    <name evidence="3" type="ORF">JF888_06655</name>
</gene>
<dbReference type="AlphaFoldDB" id="A0A934KAA5"/>
<dbReference type="InterPro" id="IPR046348">
    <property type="entry name" value="SIS_dom_sf"/>
</dbReference>
<keyword evidence="1" id="KW-0677">Repeat</keyword>
<evidence type="ECO:0000313" key="4">
    <source>
        <dbReference type="Proteomes" id="UP000620075"/>
    </source>
</evidence>
<dbReference type="Gene3D" id="3.40.50.10490">
    <property type="entry name" value="Glucose-6-phosphate isomerase like protein, domain 1"/>
    <property type="match status" value="1"/>
</dbReference>
<dbReference type="PANTHER" id="PTHR10937">
    <property type="entry name" value="GLUCOSAMINE--FRUCTOSE-6-PHOSPHATE AMINOTRANSFERASE, ISOMERIZING"/>
    <property type="match status" value="1"/>
</dbReference>
<comment type="caution">
    <text evidence="3">The sequence shown here is derived from an EMBL/GenBank/DDBJ whole genome shotgun (WGS) entry which is preliminary data.</text>
</comment>
<evidence type="ECO:0000256" key="1">
    <source>
        <dbReference type="ARBA" id="ARBA00022737"/>
    </source>
</evidence>